<evidence type="ECO:0000313" key="4">
    <source>
        <dbReference type="Proteomes" id="UP000294257"/>
    </source>
</evidence>
<reference evidence="3 4" key="1">
    <citation type="submission" date="2019-02" db="EMBL/GenBank/DDBJ databases">
        <title>Genomic Encyclopedia of Type Strains, Phase IV (KMG-IV): sequencing the most valuable type-strain genomes for metagenomic binning, comparative biology and taxonomic classification.</title>
        <authorList>
            <person name="Goeker M."/>
        </authorList>
    </citation>
    <scope>NUCLEOTIDE SEQUENCE [LARGE SCALE GENOMIC DNA]</scope>
    <source>
        <strain evidence="3 4">DSM 101727</strain>
    </source>
</reference>
<sequence>MIRTPTGKLVKTADGTDLVLTRTFRAPIDDVWASVTESERTARWYGPWKGDAGQGKTIQVQMVYEDSPEWMDLTIDACEPPSRLAVSTVDDMGTWRMELILAENGGTTELKLVQHLDKAEIVGDVGPGWEYYLDMLVAARNDEKLPSFDEYYPAQKEYFLGQLDG</sequence>
<evidence type="ECO:0000313" key="3">
    <source>
        <dbReference type="EMBL" id="RZS34350.1"/>
    </source>
</evidence>
<gene>
    <name evidence="3" type="ORF">EV193_109137</name>
</gene>
<dbReference type="Pfam" id="PF08327">
    <property type="entry name" value="AHSA1"/>
    <property type="match status" value="1"/>
</dbReference>
<dbReference type="Gene3D" id="3.30.530.20">
    <property type="match status" value="1"/>
</dbReference>
<keyword evidence="4" id="KW-1185">Reference proteome</keyword>
<dbReference type="EMBL" id="SGWQ01000009">
    <property type="protein sequence ID" value="RZS34350.1"/>
    <property type="molecule type" value="Genomic_DNA"/>
</dbReference>
<dbReference type="CDD" id="cd08899">
    <property type="entry name" value="SRPBCC_CalC_Aha1-like_6"/>
    <property type="match status" value="1"/>
</dbReference>
<feature type="domain" description="Activator of Hsp90 ATPase homologue 1/2-like C-terminal" evidence="2">
    <location>
        <begin position="25"/>
        <end position="138"/>
    </location>
</feature>
<name>A0A4Q7KHG4_9PSEU</name>
<dbReference type="SUPFAM" id="SSF55961">
    <property type="entry name" value="Bet v1-like"/>
    <property type="match status" value="1"/>
</dbReference>
<dbReference type="InterPro" id="IPR013538">
    <property type="entry name" value="ASHA1/2-like_C"/>
</dbReference>
<evidence type="ECO:0000259" key="2">
    <source>
        <dbReference type="Pfam" id="PF08327"/>
    </source>
</evidence>
<comment type="caution">
    <text evidence="3">The sequence shown here is derived from an EMBL/GenBank/DDBJ whole genome shotgun (WGS) entry which is preliminary data.</text>
</comment>
<accession>A0A4Q7KHG4</accession>
<dbReference type="RefSeq" id="WP_130346727.1">
    <property type="nucleotide sequence ID" value="NZ_SGWQ01000009.1"/>
</dbReference>
<proteinExistence type="inferred from homology"/>
<protein>
    <submittedName>
        <fullName evidence="3">Uncharacterized protein YndB with AHSA1/START domain</fullName>
    </submittedName>
</protein>
<dbReference type="OrthoDB" id="8117292at2"/>
<dbReference type="AlphaFoldDB" id="A0A4Q7KHG4"/>
<dbReference type="Proteomes" id="UP000294257">
    <property type="component" value="Unassembled WGS sequence"/>
</dbReference>
<evidence type="ECO:0000256" key="1">
    <source>
        <dbReference type="ARBA" id="ARBA00006817"/>
    </source>
</evidence>
<dbReference type="InterPro" id="IPR023393">
    <property type="entry name" value="START-like_dom_sf"/>
</dbReference>
<comment type="similarity">
    <text evidence="1">Belongs to the AHA1 family.</text>
</comment>
<organism evidence="3 4">
    <name type="scientific">Herbihabitans rhizosphaerae</name>
    <dbReference type="NCBI Taxonomy" id="1872711"/>
    <lineage>
        <taxon>Bacteria</taxon>
        <taxon>Bacillati</taxon>
        <taxon>Actinomycetota</taxon>
        <taxon>Actinomycetes</taxon>
        <taxon>Pseudonocardiales</taxon>
        <taxon>Pseudonocardiaceae</taxon>
        <taxon>Herbihabitans</taxon>
    </lineage>
</organism>